<dbReference type="KEGG" id="csaz:Cs308_0935"/>
<evidence type="ECO:0000313" key="1">
    <source>
        <dbReference type="EMBL" id="ANH79105.1"/>
    </source>
</evidence>
<dbReference type="EMBL" id="CP014639">
    <property type="protein sequence ID" value="ANH79105.1"/>
    <property type="molecule type" value="Genomic_DNA"/>
</dbReference>
<organism evidence="1 2">
    <name type="scientific">Candidatus Chlamydia sanziniae</name>
    <dbReference type="NCBI Taxonomy" id="1806891"/>
    <lineage>
        <taxon>Bacteria</taxon>
        <taxon>Pseudomonadati</taxon>
        <taxon>Chlamydiota</taxon>
        <taxon>Chlamydiia</taxon>
        <taxon>Chlamydiales</taxon>
        <taxon>Chlamydiaceae</taxon>
        <taxon>Chlamydia/Chlamydophila group</taxon>
        <taxon>Chlamydia</taxon>
    </lineage>
</organism>
<reference evidence="1 2" key="1">
    <citation type="submission" date="2016-03" db="EMBL/GenBank/DDBJ databases">
        <title>Culture-independent genomics supports pathogen discovery for uncultivable bacteria within the genus Chlamydia.</title>
        <authorList>
            <person name="Taylor-Brown A."/>
            <person name="Bachmann N.L."/>
            <person name="Borel N."/>
            <person name="Polkinghorne A."/>
        </authorList>
    </citation>
    <scope>NUCLEOTIDE SEQUENCE [LARGE SCALE GENOMIC DNA]</scope>
    <source>
        <strain evidence="1 2">2742-308</strain>
    </source>
</reference>
<sequence>MKHLIKARGRLDVRLYTLPAKDLVTTSSGNLGSKAKEIC</sequence>
<keyword evidence="2" id="KW-1185">Reference proteome</keyword>
<name>A0A1A9HW83_9CHLA</name>
<protein>
    <submittedName>
        <fullName evidence="1">Uncharacterized protein</fullName>
    </submittedName>
</protein>
<dbReference type="PATRIC" id="fig|1806891.3.peg.927"/>
<proteinExistence type="predicted"/>
<accession>A0A1A9HW83</accession>
<dbReference type="Proteomes" id="UP000078162">
    <property type="component" value="Chromosome"/>
</dbReference>
<gene>
    <name evidence="1" type="ORF">Cs308_0935</name>
</gene>
<dbReference type="AlphaFoldDB" id="A0A1A9HW83"/>
<evidence type="ECO:0000313" key="2">
    <source>
        <dbReference type="Proteomes" id="UP000078162"/>
    </source>
</evidence>